<organism evidence="7 8">
    <name type="scientific">Triparma columacea</name>
    <dbReference type="NCBI Taxonomy" id="722753"/>
    <lineage>
        <taxon>Eukaryota</taxon>
        <taxon>Sar</taxon>
        <taxon>Stramenopiles</taxon>
        <taxon>Ochrophyta</taxon>
        <taxon>Bolidophyceae</taxon>
        <taxon>Parmales</taxon>
        <taxon>Triparmaceae</taxon>
        <taxon>Triparma</taxon>
    </lineage>
</organism>
<evidence type="ECO:0000256" key="5">
    <source>
        <dbReference type="ARBA" id="ARBA00023136"/>
    </source>
</evidence>
<name>A0A9W7GBT8_9STRA</name>
<dbReference type="OrthoDB" id="39747at2759"/>
<evidence type="ECO:0000256" key="6">
    <source>
        <dbReference type="ARBA" id="ARBA00023180"/>
    </source>
</evidence>
<evidence type="ECO:0000256" key="2">
    <source>
        <dbReference type="ARBA" id="ARBA00022692"/>
    </source>
</evidence>
<dbReference type="GO" id="GO:0016020">
    <property type="term" value="C:membrane"/>
    <property type="evidence" value="ECO:0007669"/>
    <property type="project" value="UniProtKB-SubCell"/>
</dbReference>
<keyword evidence="4" id="KW-1133">Transmembrane helix</keyword>
<dbReference type="InterPro" id="IPR046956">
    <property type="entry name" value="RLP23-like"/>
</dbReference>
<evidence type="ECO:0000313" key="8">
    <source>
        <dbReference type="Proteomes" id="UP001165065"/>
    </source>
</evidence>
<dbReference type="EMBL" id="BRYA01000114">
    <property type="protein sequence ID" value="GMI39880.1"/>
    <property type="molecule type" value="Genomic_DNA"/>
</dbReference>
<dbReference type="Proteomes" id="UP001165065">
    <property type="component" value="Unassembled WGS sequence"/>
</dbReference>
<dbReference type="SUPFAM" id="SSF52058">
    <property type="entry name" value="L domain-like"/>
    <property type="match status" value="1"/>
</dbReference>
<proteinExistence type="predicted"/>
<protein>
    <submittedName>
        <fullName evidence="7">Uncharacterized protein</fullName>
    </submittedName>
</protein>
<keyword evidence="3" id="KW-0732">Signal</keyword>
<sequence length="761" mass="86616">MVTHKIIRSIQLPSEFLKRHAMTEESKLNPWVNPESYAADVISSLFPPNRFPMLQRLDVVPCFYDAVAINMSCEIGGAVDANPFDLSPHPKVAGSCQPRRDYANIELFFVNLLLARFPNLQSFGGVFEMTMTDAYYPFSPNVLSTLRRTITSIKLNLDLPPASAPFNAQYHSQYSISELEQQFDHKLPNLFPNLTHITISDDHAKPYHNVTKTLMDAIVRNFPALKSVCFSMPNIYRFSSYNAGTRVEELEDQQADSLKHLLHLPDLECFNINGIEIDAHVAFLDGDSNKNLYPNILSLLPAYNTNLTSLSLRSCQQYGQIPKAIFTLSQLQKLDLSNNKYGAPSYSTPYSNNYNTLPIPKDIGELKNLQMLKLNDNMFSGNIPSPLYDLTKLEHLHLDQNYIVGSLSRKIGQLTKLRVLVIKHRNQSIYHYTTGVLVYAGLRGTIPGSISNCKDLIGLQIHGTFTGSVPKSLGSLTKLRCLEFCDPAVAKRAENWDPINKCFKSKGPNIPRGWDEHCWDVFSRHMIFEPWESTQVQAFLAFLRGDDKTLNYLLKTIKWGNESGRMIDDLEEGSMYDSEDQHADEESMAKSNDEMEEEFLQGDDIVWSADGETYHSVPDYVKIEIVHSSSQFGNPISRPYCMYEKPYQTTGLTDSEDDEEDEKYDMRKDPELNIVTTEQVNRWNPDRPQLIEYTLSALNIHDINSEDDEFIESGFDEVDPLYFSDDDSSDNDYKEGETSGRTKLVRVKEGFVLNTLQEDMN</sequence>
<evidence type="ECO:0000256" key="3">
    <source>
        <dbReference type="ARBA" id="ARBA00022729"/>
    </source>
</evidence>
<keyword evidence="6" id="KW-0325">Glycoprotein</keyword>
<dbReference type="PANTHER" id="PTHR48061:SF36">
    <property type="entry name" value="RECEPTOR-LIKE PROTEIN 12"/>
    <property type="match status" value="1"/>
</dbReference>
<dbReference type="PANTHER" id="PTHR48061">
    <property type="entry name" value="LEUCINE-RICH REPEAT RECEPTOR PROTEIN KINASE EMS1-LIKE-RELATED"/>
    <property type="match status" value="1"/>
</dbReference>
<evidence type="ECO:0000256" key="4">
    <source>
        <dbReference type="ARBA" id="ARBA00022989"/>
    </source>
</evidence>
<evidence type="ECO:0000256" key="1">
    <source>
        <dbReference type="ARBA" id="ARBA00004370"/>
    </source>
</evidence>
<accession>A0A9W7GBT8</accession>
<gene>
    <name evidence="7" type="ORF">TrCOL_g4257</name>
</gene>
<keyword evidence="8" id="KW-1185">Reference proteome</keyword>
<dbReference type="AlphaFoldDB" id="A0A9W7GBT8"/>
<reference evidence="8" key="1">
    <citation type="journal article" date="2023" name="Commun. Biol.">
        <title>Genome analysis of Parmales, the sister group of diatoms, reveals the evolutionary specialization of diatoms from phago-mixotrophs to photoautotrophs.</title>
        <authorList>
            <person name="Ban H."/>
            <person name="Sato S."/>
            <person name="Yoshikawa S."/>
            <person name="Yamada K."/>
            <person name="Nakamura Y."/>
            <person name="Ichinomiya M."/>
            <person name="Sato N."/>
            <person name="Blanc-Mathieu R."/>
            <person name="Endo H."/>
            <person name="Kuwata A."/>
            <person name="Ogata H."/>
        </authorList>
    </citation>
    <scope>NUCLEOTIDE SEQUENCE [LARGE SCALE GENOMIC DNA]</scope>
</reference>
<evidence type="ECO:0000313" key="7">
    <source>
        <dbReference type="EMBL" id="GMI39880.1"/>
    </source>
</evidence>
<keyword evidence="2" id="KW-0812">Transmembrane</keyword>
<dbReference type="Gene3D" id="3.80.10.10">
    <property type="entry name" value="Ribonuclease Inhibitor"/>
    <property type="match status" value="1"/>
</dbReference>
<dbReference type="InterPro" id="IPR032675">
    <property type="entry name" value="LRR_dom_sf"/>
</dbReference>
<keyword evidence="5" id="KW-0472">Membrane</keyword>
<comment type="caution">
    <text evidence="7">The sequence shown here is derived from an EMBL/GenBank/DDBJ whole genome shotgun (WGS) entry which is preliminary data.</text>
</comment>
<comment type="subcellular location">
    <subcellularLocation>
        <location evidence="1">Membrane</location>
    </subcellularLocation>
</comment>